<dbReference type="Proteomes" id="UP000326881">
    <property type="component" value="Chromosome"/>
</dbReference>
<reference evidence="2 3" key="1">
    <citation type="submission" date="2019-08" db="EMBL/GenBank/DDBJ databases">
        <title>Prosopis cineraria nodule microbiome.</title>
        <authorList>
            <person name="Ali R."/>
            <person name="Chaluvadi S.R."/>
            <person name="Wang X."/>
        </authorList>
    </citation>
    <scope>NUCLEOTIDE SEQUENCE [LARGE SCALE GENOMIC DNA]</scope>
    <source>
        <strain evidence="2 3">BG7</strain>
    </source>
</reference>
<keyword evidence="1" id="KW-0472">Membrane</keyword>
<dbReference type="RefSeq" id="WP_153270570.1">
    <property type="nucleotide sequence ID" value="NZ_CP043498.1"/>
</dbReference>
<gene>
    <name evidence="2" type="ORF">FZ934_07670</name>
</gene>
<dbReference type="AlphaFoldDB" id="A0A5Q0C8K7"/>
<keyword evidence="1" id="KW-0812">Transmembrane</keyword>
<dbReference type="OrthoDB" id="1257168at2"/>
<evidence type="ECO:0000256" key="1">
    <source>
        <dbReference type="SAM" id="Phobius"/>
    </source>
</evidence>
<feature type="transmembrane region" description="Helical" evidence="1">
    <location>
        <begin position="49"/>
        <end position="74"/>
    </location>
</feature>
<proteinExistence type="predicted"/>
<keyword evidence="1" id="KW-1133">Transmembrane helix</keyword>
<dbReference type="KEGG" id="rgr:FZ934_07670"/>
<sequence length="359" mass="39326">MNMSSHLRWWQWRQEEKKRSRPALVLVVVGGISVAFILFLLVLSQFSGWVAASGVGGLVVFAGMSAGGFLGFLFSVPRIMTKDNQVAIVAAPGDPDFPATRLAGKGERLLSSNTNLERVSEWLTTMLVGVGLTQIGSLDDRFVDFSGFLESNMPASLSKATTLPAIGPFLLVSGLVAGFIFFYLYTRIYLSPLFQYAERVLQSEPGEMRLQVGVPKVREAAARLAEKAGGPSLAYTSTASEISIDDSLDVIFSLLYREGGYAEAIDIGNTLAETPAANLARYWYLMAAAYGQKHHELVGEGAATRELRQARNAVLSAARRAVQLNHNYKFRLLELTDPESDDNDLQDFVADKDFQQIVK</sequence>
<feature type="transmembrane region" description="Helical" evidence="1">
    <location>
        <begin position="21"/>
        <end position="43"/>
    </location>
</feature>
<dbReference type="EMBL" id="CP043498">
    <property type="protein sequence ID" value="QFY60320.1"/>
    <property type="molecule type" value="Genomic_DNA"/>
</dbReference>
<name>A0A5Q0C8K7_9HYPH</name>
<evidence type="ECO:0000313" key="3">
    <source>
        <dbReference type="Proteomes" id="UP000326881"/>
    </source>
</evidence>
<evidence type="ECO:0000313" key="2">
    <source>
        <dbReference type="EMBL" id="QFY60320.1"/>
    </source>
</evidence>
<feature type="transmembrane region" description="Helical" evidence="1">
    <location>
        <begin position="163"/>
        <end position="185"/>
    </location>
</feature>
<organism evidence="2 3">
    <name type="scientific">Rhizobium grahamii</name>
    <dbReference type="NCBI Taxonomy" id="1120045"/>
    <lineage>
        <taxon>Bacteria</taxon>
        <taxon>Pseudomonadati</taxon>
        <taxon>Pseudomonadota</taxon>
        <taxon>Alphaproteobacteria</taxon>
        <taxon>Hyphomicrobiales</taxon>
        <taxon>Rhizobiaceae</taxon>
        <taxon>Rhizobium/Agrobacterium group</taxon>
        <taxon>Rhizobium</taxon>
    </lineage>
</organism>
<accession>A0A5Q0C8K7</accession>
<protein>
    <submittedName>
        <fullName evidence="2">Uncharacterized protein</fullName>
    </submittedName>
</protein>
<keyword evidence="3" id="KW-1185">Reference proteome</keyword>